<dbReference type="Gene3D" id="3.30.450.20">
    <property type="entry name" value="PAS domain"/>
    <property type="match status" value="1"/>
</dbReference>
<dbReference type="Pfam" id="PF13426">
    <property type="entry name" value="PAS_9"/>
    <property type="match status" value="1"/>
</dbReference>
<dbReference type="InterPro" id="IPR000014">
    <property type="entry name" value="PAS"/>
</dbReference>
<comment type="catalytic activity">
    <reaction evidence="1">
        <text>ATP + protein L-histidine = ADP + protein N-phospho-L-histidine.</text>
        <dbReference type="EC" id="2.7.13.3"/>
    </reaction>
</comment>
<dbReference type="SMART" id="SM00448">
    <property type="entry name" value="REC"/>
    <property type="match status" value="2"/>
</dbReference>
<dbReference type="InterPro" id="IPR027417">
    <property type="entry name" value="P-loop_NTPase"/>
</dbReference>
<feature type="domain" description="PAS" evidence="11">
    <location>
        <begin position="1491"/>
        <end position="1528"/>
    </location>
</feature>
<dbReference type="CDD" id="cd00130">
    <property type="entry name" value="PAS"/>
    <property type="match status" value="1"/>
</dbReference>
<dbReference type="SMART" id="SM00388">
    <property type="entry name" value="HisKA"/>
    <property type="match status" value="1"/>
</dbReference>
<dbReference type="Pfam" id="PF00072">
    <property type="entry name" value="Response_reg"/>
    <property type="match status" value="2"/>
</dbReference>
<dbReference type="Pfam" id="PF01590">
    <property type="entry name" value="GAF"/>
    <property type="match status" value="1"/>
</dbReference>
<dbReference type="Pfam" id="PF02518">
    <property type="entry name" value="HATPase_c"/>
    <property type="match status" value="1"/>
</dbReference>
<comment type="caution">
    <text evidence="14">The sequence shown here is derived from an EMBL/GenBank/DDBJ whole genome shotgun (WGS) entry which is preliminary data.</text>
</comment>
<dbReference type="InterPro" id="IPR011990">
    <property type="entry name" value="TPR-like_helical_dom_sf"/>
</dbReference>
<dbReference type="Gene3D" id="3.30.450.40">
    <property type="match status" value="1"/>
</dbReference>
<dbReference type="InterPro" id="IPR036641">
    <property type="entry name" value="HPT_dom_sf"/>
</dbReference>
<dbReference type="EMBL" id="JBHPBY010000012">
    <property type="protein sequence ID" value="MFC1848918.1"/>
    <property type="molecule type" value="Genomic_DNA"/>
</dbReference>
<keyword evidence="5" id="KW-0418">Kinase</keyword>
<dbReference type="InterPro" id="IPR041664">
    <property type="entry name" value="AAA_16"/>
</dbReference>
<evidence type="ECO:0000259" key="9">
    <source>
        <dbReference type="PROSITE" id="PS50109"/>
    </source>
</evidence>
<evidence type="ECO:0000256" key="1">
    <source>
        <dbReference type="ARBA" id="ARBA00000085"/>
    </source>
</evidence>
<dbReference type="Pfam" id="PF01627">
    <property type="entry name" value="Hpt"/>
    <property type="match status" value="1"/>
</dbReference>
<evidence type="ECO:0000259" key="11">
    <source>
        <dbReference type="PROSITE" id="PS50112"/>
    </source>
</evidence>
<dbReference type="SUPFAM" id="SSF47384">
    <property type="entry name" value="Homodimeric domain of signal transducing histidine kinase"/>
    <property type="match status" value="1"/>
</dbReference>
<dbReference type="InterPro" id="IPR000700">
    <property type="entry name" value="PAS-assoc_C"/>
</dbReference>
<feature type="modified residue" description="4-aspartylphosphate" evidence="7">
    <location>
        <position position="1927"/>
    </location>
</feature>
<evidence type="ECO:0000256" key="7">
    <source>
        <dbReference type="PROSITE-ProRule" id="PRU00169"/>
    </source>
</evidence>
<dbReference type="Pfam" id="PF13191">
    <property type="entry name" value="AAA_16"/>
    <property type="match status" value="1"/>
</dbReference>
<dbReference type="CDD" id="cd17546">
    <property type="entry name" value="REC_hyHK_CKI1_RcsC-like"/>
    <property type="match status" value="2"/>
</dbReference>
<feature type="domain" description="HPt" evidence="13">
    <location>
        <begin position="2182"/>
        <end position="2282"/>
    </location>
</feature>
<feature type="modified residue" description="4-aspartylphosphate" evidence="7">
    <location>
        <position position="2071"/>
    </location>
</feature>
<dbReference type="PROSITE" id="PS50113">
    <property type="entry name" value="PAC"/>
    <property type="match status" value="1"/>
</dbReference>
<dbReference type="InterPro" id="IPR011009">
    <property type="entry name" value="Kinase-like_dom_sf"/>
</dbReference>
<proteinExistence type="predicted"/>
<dbReference type="CDD" id="cd16922">
    <property type="entry name" value="HATPase_EvgS-ArcB-TorS-like"/>
    <property type="match status" value="1"/>
</dbReference>
<dbReference type="SMART" id="SM00387">
    <property type="entry name" value="HATPase_c"/>
    <property type="match status" value="1"/>
</dbReference>
<dbReference type="PROSITE" id="PS50894">
    <property type="entry name" value="HPT"/>
    <property type="match status" value="1"/>
</dbReference>
<dbReference type="PANTHER" id="PTHR43642">
    <property type="entry name" value="HYBRID SIGNAL TRANSDUCTION HISTIDINE KINASE G"/>
    <property type="match status" value="1"/>
</dbReference>
<dbReference type="SUPFAM" id="SSF52540">
    <property type="entry name" value="P-loop containing nucleoside triphosphate hydrolases"/>
    <property type="match status" value="1"/>
</dbReference>
<dbReference type="InterPro" id="IPR011006">
    <property type="entry name" value="CheY-like_superfamily"/>
</dbReference>
<dbReference type="PROSITE" id="PS50112">
    <property type="entry name" value="PAS"/>
    <property type="match status" value="1"/>
</dbReference>
<dbReference type="Gene3D" id="3.30.200.20">
    <property type="entry name" value="Phosphorylase Kinase, domain 1"/>
    <property type="match status" value="1"/>
</dbReference>
<dbReference type="PANTHER" id="PTHR43642:SF1">
    <property type="entry name" value="HYBRID SIGNAL TRANSDUCTION HISTIDINE KINASE G"/>
    <property type="match status" value="1"/>
</dbReference>
<dbReference type="Gene3D" id="3.40.50.2300">
    <property type="match status" value="2"/>
</dbReference>
<dbReference type="Gene3D" id="1.25.40.10">
    <property type="entry name" value="Tetratricopeptide repeat domain"/>
    <property type="match status" value="1"/>
</dbReference>
<dbReference type="Pfam" id="PF00512">
    <property type="entry name" value="HisKA"/>
    <property type="match status" value="1"/>
</dbReference>
<dbReference type="CDD" id="cd00082">
    <property type="entry name" value="HisKA"/>
    <property type="match status" value="1"/>
</dbReference>
<dbReference type="InterPro" id="IPR035965">
    <property type="entry name" value="PAS-like_dom_sf"/>
</dbReference>
<sequence length="2370" mass="267981">MISLPGYELTAKMYEGSNTLVYRGVRAQDQKQVILKIMNRQYPTPIELARFRREYEITRKLTGEGIINTYSFEKHDNSRAIVLEDFGGQALDRQILSGSSELLEILSLTIKISKILGKIHQQNIIHKDINPSNIVWNPDTGQVKVIDFGISTELTQENPEVRNPRVLEGTLAYMSPEQTGRMNRAMDYRTDLYSFGVTMYHMLTGVLPFQAVEAMELVHAHIALNPVPPLEFKPELPAMLSVIILKLMAKMAEERYQSASGLAADLQVCYDQLLSRGKINSFNLAQNDHSDRFHIPQKLYGREEEIGTLMTTFENISNGEKEIMLVTGYSGIGKSALVHEIHKPIVQKRGRFISGKFDQFQSNIPYASLIQAFKKLGHQILSESEEQVSFWKHKLLNAIGPNGQIIIDVIPEVALIIGQQPAVPVLPPTESLNRFNLVFQSFLRTFAAPDHPLVLFLDDLQWADGPSLQLIELFITDPEARHIFFIGAFRDNEVDPVHPLMLTIENIQKTEVTIKTITLKPLHLNHVKHLVNDTLLCTQDRAAPLVQLCYEKTQGNPFFLNQFLHSLYKTRRISFNGERRRWEWNIEKIRLMQITDNVVDLMITKIQSLGEATQEAMRLASCVGNRFDLKTLALVNEKSAVDTARDLQEGLLEGFILPLDETYKYLGLSELEIRKPVYYKFLHDRVQQSAYALIPESQKHATHLKIGQLLLKNTAENERVDKIFDIVNQLNGGRALLSSATEKHELASLNLMAGQKAKAANAYEPALNYIRIGMELLNQNQKSHDYDLNYALTLNRAECEYLNSHFEQAEHFFNSSMNWARNQREKALIYLKKTMLYVSMGRHSEAVQVGLKGIKLFGMNVALRPNKMTILSEILKAKWFYRHRQIAHLVDLPTMTDPEQKIIMEMLINILDSAYFVSYNLLILTAVKIVNLSFKYGNAESSPIAYMVYGMVLGSGLGDYKTGYEFGKLAIELNEKNYNAQVGCKVYSYFGSLVNHWIQHVSTNLDYLNKALQSAHEAGDLAYSAYLTSWIIYTLVIKGEELNALDEQCLKFLKFLQRLRNKNYFNMYATRGMISNLRGDADIPFSFNSHSFDESIYDKIQNRGVLYYFYLLKGQVYFYFDRLSDASKMLSLARHNILGAFGFLLSAEYFLFSSLLLTADYDTVSLKTKLKRLLILHRNRRKFLKWSKNCAENFLHKYYLISAELARVSGNIRKAMIFYDQAIEAARESGFIQHQALAHELAAKFYLSLKRTRFARMYMIEARYAYIKWGATAKVKDLERKYENLLPRIADDQIVLEQTVRATGKTASTSTSTKVLENLDLASVMKASQAISEEIVLTRLLDNMMITVIENAGAQKGSLILKKDDKLIIEAQMSTEKGIKSDYKSVSVEQCRELSTPIIHYVARTWENVVLDDASNQGDFTQDAYVIQNKPKSILCFPLIRQAELIGLLYLENNKIRGAFTPDRVEVLRLLASQAAISIENAQFYSQMKESENKFRSIFENATEGIFQATLDGSIFTANSSLAFILGFDSVPELMNSTTDIMKLFILEPAKRGEFLQLLKKQEAVKNFETQAHKKDGQIIDISLNVHFIYDENNELLYYEGILEDITQRKRTEYLRIAKEAAEAATQSKSDFLASMSHEIRTPMNAIMGLSDLALKTDLTAKQRDYLVKIGSSAHSLLGIINDILDLSKIEAGKLTLESVDFQLHDVMNNMMDLLANKAAENGLDLNVSVAADVPCALIGDPLRLGQVLINLTNNALKFTDHGEVSISVELVDVINNKTRVEFAVADSGIGISRNQISTLFEAFTQADGSTTRKYGGTGLGLPICKRLVEMMAGEIWVHSEPGRGSTFSFTAEFDLQPHVRDQKMVLSAELQGKKVLVVEDNVTTQKILMDHLSAYNFETTAVSSGQAALDELQTTADSPYELVCMDWQMPGLDGIETARRIKESSATPDPKIIMITSYGREELMHKARKAGVDAFLIKPVNQAMLFHTIMDVFDQKIESKEYREPAPFRKLEVMEKIKGSRILLVEDNSINQQVAMEILQSAQVRVEVTDNGQKAVEAVRHVQFDAVLMDIQMPVMDGYEATRLIRKNPLFTKLPIIAMTAYAMKGDREKCFQAGMNDYVTKPIETEQLYSTLAKWVYAKETCAELPTAEQSLCPPEADIDFPEHVPGIDIDSGLKRVSGNKKLLFKLIQEFASDYVNAVDDVKNALLSRDTSLTLQLVHTLKGISGNISASQLHNLAAALETEIKVNNLESAAKIVASLQNALDEVLQSARLLARHTKIWRPEEDESTELKKVTLSEVTPLMKQLAKMLRRNNPEATELVSLLASHLSNSNFNGEFEHLEEQINKFDFKNAQHTLARTAGIMGVSLTE</sequence>
<feature type="domain" description="Protein kinase" evidence="8">
    <location>
        <begin position="7"/>
        <end position="274"/>
    </location>
</feature>
<feature type="domain" description="Response regulatory" evidence="10">
    <location>
        <begin position="1875"/>
        <end position="1994"/>
    </location>
</feature>
<dbReference type="InterPro" id="IPR003594">
    <property type="entry name" value="HATPase_dom"/>
</dbReference>
<dbReference type="Gene3D" id="1.20.120.160">
    <property type="entry name" value="HPT domain"/>
    <property type="match status" value="1"/>
</dbReference>
<evidence type="ECO:0000256" key="2">
    <source>
        <dbReference type="ARBA" id="ARBA00012438"/>
    </source>
</evidence>
<dbReference type="SMART" id="SM00086">
    <property type="entry name" value="PAC"/>
    <property type="match status" value="1"/>
</dbReference>
<dbReference type="SUPFAM" id="SSF48452">
    <property type="entry name" value="TPR-like"/>
    <property type="match status" value="1"/>
</dbReference>
<dbReference type="InterPro" id="IPR003018">
    <property type="entry name" value="GAF"/>
</dbReference>
<dbReference type="InterPro" id="IPR003661">
    <property type="entry name" value="HisK_dim/P_dom"/>
</dbReference>
<evidence type="ECO:0000256" key="4">
    <source>
        <dbReference type="ARBA" id="ARBA00022679"/>
    </source>
</evidence>
<keyword evidence="15" id="KW-1185">Reference proteome</keyword>
<dbReference type="InterPro" id="IPR000719">
    <property type="entry name" value="Prot_kinase_dom"/>
</dbReference>
<dbReference type="Gene3D" id="3.40.50.300">
    <property type="entry name" value="P-loop containing nucleotide triphosphate hydrolases"/>
    <property type="match status" value="1"/>
</dbReference>
<dbReference type="Proteomes" id="UP001594351">
    <property type="component" value="Unassembled WGS sequence"/>
</dbReference>
<dbReference type="SUPFAM" id="SSF55785">
    <property type="entry name" value="PYP-like sensor domain (PAS domain)"/>
    <property type="match status" value="1"/>
</dbReference>
<gene>
    <name evidence="14" type="ORF">ACFL27_01805</name>
</gene>
<dbReference type="SUPFAM" id="SSF55781">
    <property type="entry name" value="GAF domain-like"/>
    <property type="match status" value="1"/>
</dbReference>
<organism evidence="14 15">
    <name type="scientific">candidate division CSSED10-310 bacterium</name>
    <dbReference type="NCBI Taxonomy" id="2855610"/>
    <lineage>
        <taxon>Bacteria</taxon>
        <taxon>Bacteria division CSSED10-310</taxon>
    </lineage>
</organism>
<dbReference type="InterPro" id="IPR029016">
    <property type="entry name" value="GAF-like_dom_sf"/>
</dbReference>
<dbReference type="InterPro" id="IPR053159">
    <property type="entry name" value="Hybrid_Histidine_Kinase"/>
</dbReference>
<dbReference type="PROSITE" id="PS50110">
    <property type="entry name" value="RESPONSE_REGULATORY"/>
    <property type="match status" value="2"/>
</dbReference>
<dbReference type="Gene3D" id="1.10.510.10">
    <property type="entry name" value="Transferase(Phosphotransferase) domain 1"/>
    <property type="match status" value="1"/>
</dbReference>
<dbReference type="InterPro" id="IPR004358">
    <property type="entry name" value="Sig_transdc_His_kin-like_C"/>
</dbReference>
<evidence type="ECO:0000259" key="12">
    <source>
        <dbReference type="PROSITE" id="PS50113"/>
    </source>
</evidence>
<dbReference type="SUPFAM" id="SSF55874">
    <property type="entry name" value="ATPase domain of HSP90 chaperone/DNA topoisomerase II/histidine kinase"/>
    <property type="match status" value="1"/>
</dbReference>
<keyword evidence="3 7" id="KW-0597">Phosphoprotein</keyword>
<dbReference type="Gene3D" id="1.10.287.130">
    <property type="match status" value="1"/>
</dbReference>
<reference evidence="14 15" key="1">
    <citation type="submission" date="2024-09" db="EMBL/GenBank/DDBJ databases">
        <title>Laminarin stimulates single cell rates of sulfate reduction while oxygen inhibits transcriptomic activity in coastal marine sediment.</title>
        <authorList>
            <person name="Lindsay M."/>
            <person name="Orcutt B."/>
            <person name="Emerson D."/>
            <person name="Stepanauskas R."/>
            <person name="D'Angelo T."/>
        </authorList>
    </citation>
    <scope>NUCLEOTIDE SEQUENCE [LARGE SCALE GENOMIC DNA]</scope>
    <source>
        <strain evidence="14">SAG AM-311-K15</strain>
    </source>
</reference>
<dbReference type="InterPro" id="IPR036097">
    <property type="entry name" value="HisK_dim/P_sf"/>
</dbReference>
<feature type="domain" description="Response regulatory" evidence="10">
    <location>
        <begin position="2022"/>
        <end position="2138"/>
    </location>
</feature>
<dbReference type="SMART" id="SM00065">
    <property type="entry name" value="GAF"/>
    <property type="match status" value="1"/>
</dbReference>
<dbReference type="InterPro" id="IPR001610">
    <property type="entry name" value="PAC"/>
</dbReference>
<protein>
    <recommendedName>
        <fullName evidence="2">histidine kinase</fullName>
        <ecNumber evidence="2">2.7.13.3</ecNumber>
    </recommendedName>
</protein>
<dbReference type="Pfam" id="PF00069">
    <property type="entry name" value="Pkinase"/>
    <property type="match status" value="1"/>
</dbReference>
<feature type="modified residue" description="Phosphohistidine" evidence="6">
    <location>
        <position position="2221"/>
    </location>
</feature>
<accession>A0ABV6YRU7</accession>
<dbReference type="SUPFAM" id="SSF47226">
    <property type="entry name" value="Histidine-containing phosphotransfer domain, HPT domain"/>
    <property type="match status" value="1"/>
</dbReference>
<evidence type="ECO:0000256" key="5">
    <source>
        <dbReference type="ARBA" id="ARBA00022777"/>
    </source>
</evidence>
<dbReference type="EC" id="2.7.13.3" evidence="2"/>
<evidence type="ECO:0000313" key="14">
    <source>
        <dbReference type="EMBL" id="MFC1848918.1"/>
    </source>
</evidence>
<dbReference type="InterPro" id="IPR005467">
    <property type="entry name" value="His_kinase_dom"/>
</dbReference>
<dbReference type="NCBIfam" id="TIGR00229">
    <property type="entry name" value="sensory_box"/>
    <property type="match status" value="1"/>
</dbReference>
<feature type="domain" description="Histidine kinase" evidence="9">
    <location>
        <begin position="1635"/>
        <end position="1856"/>
    </location>
</feature>
<name>A0ABV6YRU7_UNCC1</name>
<dbReference type="PRINTS" id="PR00344">
    <property type="entry name" value="BCTRLSENSOR"/>
</dbReference>
<dbReference type="InterPro" id="IPR036890">
    <property type="entry name" value="HATPase_C_sf"/>
</dbReference>
<evidence type="ECO:0000259" key="8">
    <source>
        <dbReference type="PROSITE" id="PS50011"/>
    </source>
</evidence>
<dbReference type="InterPro" id="IPR001789">
    <property type="entry name" value="Sig_transdc_resp-reg_receiver"/>
</dbReference>
<dbReference type="CDD" id="cd14014">
    <property type="entry name" value="STKc_PknB_like"/>
    <property type="match status" value="1"/>
</dbReference>
<dbReference type="PROSITE" id="PS50109">
    <property type="entry name" value="HIS_KIN"/>
    <property type="match status" value="1"/>
</dbReference>
<dbReference type="Gene3D" id="3.30.565.10">
    <property type="entry name" value="Histidine kinase-like ATPase, C-terminal domain"/>
    <property type="match status" value="1"/>
</dbReference>
<evidence type="ECO:0000256" key="6">
    <source>
        <dbReference type="PROSITE-ProRule" id="PRU00110"/>
    </source>
</evidence>
<dbReference type="SUPFAM" id="SSF56112">
    <property type="entry name" value="Protein kinase-like (PK-like)"/>
    <property type="match status" value="1"/>
</dbReference>
<dbReference type="SUPFAM" id="SSF52172">
    <property type="entry name" value="CheY-like"/>
    <property type="match status" value="2"/>
</dbReference>
<keyword evidence="4" id="KW-0808">Transferase</keyword>
<dbReference type="InterPro" id="IPR008207">
    <property type="entry name" value="Sig_transdc_His_kin_Hpt_dom"/>
</dbReference>
<evidence type="ECO:0000256" key="3">
    <source>
        <dbReference type="ARBA" id="ARBA00022553"/>
    </source>
</evidence>
<feature type="domain" description="PAC" evidence="12">
    <location>
        <begin position="1566"/>
        <end position="1618"/>
    </location>
</feature>
<evidence type="ECO:0000313" key="15">
    <source>
        <dbReference type="Proteomes" id="UP001594351"/>
    </source>
</evidence>
<evidence type="ECO:0000259" key="13">
    <source>
        <dbReference type="PROSITE" id="PS50894"/>
    </source>
</evidence>
<evidence type="ECO:0000259" key="10">
    <source>
        <dbReference type="PROSITE" id="PS50110"/>
    </source>
</evidence>
<dbReference type="PROSITE" id="PS50011">
    <property type="entry name" value="PROTEIN_KINASE_DOM"/>
    <property type="match status" value="1"/>
</dbReference>